<evidence type="ECO:0000313" key="2">
    <source>
        <dbReference type="EMBL" id="CAB3249952.1"/>
    </source>
</evidence>
<reference evidence="3 4" key="1">
    <citation type="submission" date="2020-04" db="EMBL/GenBank/DDBJ databases">
        <authorList>
            <person name="Wallbank WR R."/>
            <person name="Pardo Diaz C."/>
            <person name="Kozak K."/>
            <person name="Martin S."/>
            <person name="Jiggins C."/>
            <person name="Moest M."/>
            <person name="Warren A I."/>
            <person name="Byers J.R.P. K."/>
            <person name="Montejo-Kovacevich G."/>
            <person name="Yen C E."/>
        </authorList>
    </citation>
    <scope>NUCLEOTIDE SEQUENCE [LARGE SCALE GENOMIC DNA]</scope>
</reference>
<sequence length="78" mass="8761">MIREQAVDVRRAVVPRTPAPPVPVRGELRGHCSDLRVGAPVSVRETESLRPTLLIFNDIPHPHTTQSTTLDVMSLWRK</sequence>
<dbReference type="Proteomes" id="UP000494106">
    <property type="component" value="Unassembled WGS sequence"/>
</dbReference>
<dbReference type="OrthoDB" id="7475914at2759"/>
<gene>
    <name evidence="2" type="ORF">APLA_LOCUS12421</name>
    <name evidence="1" type="ORF">APLA_LOCUS4946</name>
</gene>
<dbReference type="AlphaFoldDB" id="A0A8S0ZD61"/>
<dbReference type="Proteomes" id="UP000494256">
    <property type="component" value="Unassembled WGS sequence"/>
</dbReference>
<name>A0A8S0ZD61_ARCPL</name>
<evidence type="ECO:0000313" key="4">
    <source>
        <dbReference type="Proteomes" id="UP000494256"/>
    </source>
</evidence>
<keyword evidence="3" id="KW-1185">Reference proteome</keyword>
<organism evidence="1 4">
    <name type="scientific">Arctia plantaginis</name>
    <name type="common">Wood tiger moth</name>
    <name type="synonym">Phalaena plantaginis</name>
    <dbReference type="NCBI Taxonomy" id="874455"/>
    <lineage>
        <taxon>Eukaryota</taxon>
        <taxon>Metazoa</taxon>
        <taxon>Ecdysozoa</taxon>
        <taxon>Arthropoda</taxon>
        <taxon>Hexapoda</taxon>
        <taxon>Insecta</taxon>
        <taxon>Pterygota</taxon>
        <taxon>Neoptera</taxon>
        <taxon>Endopterygota</taxon>
        <taxon>Lepidoptera</taxon>
        <taxon>Glossata</taxon>
        <taxon>Ditrysia</taxon>
        <taxon>Noctuoidea</taxon>
        <taxon>Erebidae</taxon>
        <taxon>Arctiinae</taxon>
        <taxon>Arctia</taxon>
    </lineage>
</organism>
<dbReference type="EMBL" id="CADEBD010000288">
    <property type="protein sequence ID" value="CAB3231097.1"/>
    <property type="molecule type" value="Genomic_DNA"/>
</dbReference>
<proteinExistence type="predicted"/>
<evidence type="ECO:0000313" key="1">
    <source>
        <dbReference type="EMBL" id="CAB3231097.1"/>
    </source>
</evidence>
<protein>
    <submittedName>
        <fullName evidence="1">Uncharacterized protein</fullName>
    </submittedName>
</protein>
<evidence type="ECO:0000313" key="3">
    <source>
        <dbReference type="Proteomes" id="UP000494106"/>
    </source>
</evidence>
<comment type="caution">
    <text evidence="1">The sequence shown here is derived from an EMBL/GenBank/DDBJ whole genome shotgun (WGS) entry which is preliminary data.</text>
</comment>
<accession>A0A8S0ZD61</accession>
<dbReference type="EMBL" id="CADEBC010000540">
    <property type="protein sequence ID" value="CAB3249952.1"/>
    <property type="molecule type" value="Genomic_DNA"/>
</dbReference>